<reference evidence="3 4" key="1">
    <citation type="submission" date="2024-08" db="EMBL/GenBank/DDBJ databases">
        <title>Insights into the chromosomal genome structure of Flemingia macrophylla.</title>
        <authorList>
            <person name="Ding Y."/>
            <person name="Zhao Y."/>
            <person name="Bi W."/>
            <person name="Wu M."/>
            <person name="Zhao G."/>
            <person name="Gong Y."/>
            <person name="Li W."/>
            <person name="Zhang P."/>
        </authorList>
    </citation>
    <scope>NUCLEOTIDE SEQUENCE [LARGE SCALE GENOMIC DNA]</scope>
    <source>
        <strain evidence="3">DYQJB</strain>
        <tissue evidence="3">Leaf</tissue>
    </source>
</reference>
<protein>
    <recommendedName>
        <fullName evidence="2">Disease resistance protein At4g27190-like leucine-rich repeats domain-containing protein</fullName>
    </recommendedName>
</protein>
<organism evidence="3 4">
    <name type="scientific">Flemingia macrophylla</name>
    <dbReference type="NCBI Taxonomy" id="520843"/>
    <lineage>
        <taxon>Eukaryota</taxon>
        <taxon>Viridiplantae</taxon>
        <taxon>Streptophyta</taxon>
        <taxon>Embryophyta</taxon>
        <taxon>Tracheophyta</taxon>
        <taxon>Spermatophyta</taxon>
        <taxon>Magnoliopsida</taxon>
        <taxon>eudicotyledons</taxon>
        <taxon>Gunneridae</taxon>
        <taxon>Pentapetalae</taxon>
        <taxon>rosids</taxon>
        <taxon>fabids</taxon>
        <taxon>Fabales</taxon>
        <taxon>Fabaceae</taxon>
        <taxon>Papilionoideae</taxon>
        <taxon>50 kb inversion clade</taxon>
        <taxon>NPAAA clade</taxon>
        <taxon>indigoferoid/millettioid clade</taxon>
        <taxon>Phaseoleae</taxon>
        <taxon>Flemingia</taxon>
    </lineage>
</organism>
<feature type="domain" description="Disease resistance protein At4g27190-like leucine-rich repeats" evidence="2">
    <location>
        <begin position="8"/>
        <end position="108"/>
    </location>
</feature>
<accession>A0ABD1MNU8</accession>
<feature type="domain" description="Disease resistance protein At4g27190-like leucine-rich repeats" evidence="2">
    <location>
        <begin position="130"/>
        <end position="217"/>
    </location>
</feature>
<dbReference type="InterPro" id="IPR050905">
    <property type="entry name" value="Plant_NBS-LRR"/>
</dbReference>
<keyword evidence="4" id="KW-1185">Reference proteome</keyword>
<keyword evidence="1" id="KW-0611">Plant defense</keyword>
<comment type="caution">
    <text evidence="3">The sequence shown here is derived from an EMBL/GenBank/DDBJ whole genome shotgun (WGS) entry which is preliminary data.</text>
</comment>
<evidence type="ECO:0000313" key="4">
    <source>
        <dbReference type="Proteomes" id="UP001603857"/>
    </source>
</evidence>
<evidence type="ECO:0000259" key="2">
    <source>
        <dbReference type="Pfam" id="PF23247"/>
    </source>
</evidence>
<dbReference type="Pfam" id="PF23247">
    <property type="entry name" value="LRR_RPS2"/>
    <property type="match status" value="2"/>
</dbReference>
<proteinExistence type="predicted"/>
<name>A0ABD1MNU8_9FABA</name>
<dbReference type="SUPFAM" id="SSF52047">
    <property type="entry name" value="RNI-like"/>
    <property type="match status" value="1"/>
</dbReference>
<gene>
    <name evidence="3" type="ORF">Fmac_011923</name>
</gene>
<evidence type="ECO:0000313" key="3">
    <source>
        <dbReference type="EMBL" id="KAL2337477.1"/>
    </source>
</evidence>
<dbReference type="InterPro" id="IPR032675">
    <property type="entry name" value="LRR_dom_sf"/>
</dbReference>
<dbReference type="Gene3D" id="3.80.10.10">
    <property type="entry name" value="Ribonuclease Inhibitor"/>
    <property type="match status" value="1"/>
</dbReference>
<dbReference type="PANTHER" id="PTHR33463">
    <property type="entry name" value="NB-ARC DOMAIN-CONTAINING PROTEIN-RELATED"/>
    <property type="match status" value="1"/>
</dbReference>
<dbReference type="InterPro" id="IPR057135">
    <property type="entry name" value="At4g27190-like_LRR"/>
</dbReference>
<dbReference type="EMBL" id="JBGMDY010000004">
    <property type="protein sequence ID" value="KAL2337477.1"/>
    <property type="molecule type" value="Genomic_DNA"/>
</dbReference>
<dbReference type="AlphaFoldDB" id="A0ABD1MNU8"/>
<dbReference type="Proteomes" id="UP001603857">
    <property type="component" value="Unassembled WGS sequence"/>
</dbReference>
<sequence length="241" mass="27743">MASPNLKIVKQLRMLRLSDLGAKGVFQFHIGEGGSNRELLYLNLDLLLIMLFCLPELEFIWKGPKSFLCLQQLGQISVGGCPKLKTIFSPTILRSFPMLHSLIVFMCGELEQIFDSSDAPEDNSLDTCSQKPCFPKLMWISICGCNQLKCLFHNFVADHFPLLERLEIEDCSELEKVFAFDDDVEEGSNKDGQQLLLQKLNYMRLERLSTFKEIHHEFKLKDHVRQYVTDCPKYAPSLYIQ</sequence>
<evidence type="ECO:0000256" key="1">
    <source>
        <dbReference type="ARBA" id="ARBA00022821"/>
    </source>
</evidence>